<proteinExistence type="predicted"/>
<dbReference type="InterPro" id="IPR029465">
    <property type="entry name" value="ATPgrasp_TupA"/>
</dbReference>
<reference evidence="1 2" key="1">
    <citation type="journal article" date="2018" name="Elife">
        <title>Discovery and characterization of a prevalent human gut bacterial enzyme sufficient for the inactivation of a family of plant toxins.</title>
        <authorList>
            <person name="Koppel N."/>
            <person name="Bisanz J.E."/>
            <person name="Pandelia M.E."/>
            <person name="Turnbaugh P.J."/>
            <person name="Balskus E.P."/>
        </authorList>
    </citation>
    <scope>NUCLEOTIDE SEQUENCE [LARGE SCALE GENOMIC DNA]</scope>
    <source>
        <strain evidence="1 2">W1 BHI 6</strain>
    </source>
</reference>
<organism evidence="1 2">
    <name type="scientific">Eggerthella lenta</name>
    <name type="common">Eubacterium lentum</name>
    <dbReference type="NCBI Taxonomy" id="84112"/>
    <lineage>
        <taxon>Bacteria</taxon>
        <taxon>Bacillati</taxon>
        <taxon>Actinomycetota</taxon>
        <taxon>Coriobacteriia</taxon>
        <taxon>Eggerthellales</taxon>
        <taxon>Eggerthellaceae</taxon>
        <taxon>Eggerthella</taxon>
    </lineage>
</organism>
<dbReference type="EMBL" id="PPTU01000033">
    <property type="protein sequence ID" value="RDB66700.1"/>
    <property type="molecule type" value="Genomic_DNA"/>
</dbReference>
<evidence type="ECO:0000313" key="2">
    <source>
        <dbReference type="Proteomes" id="UP000253970"/>
    </source>
</evidence>
<dbReference type="RefSeq" id="WP_114534597.1">
    <property type="nucleotide sequence ID" value="NZ_JAQEDI010000004.1"/>
</dbReference>
<sequence>MSVKDIVLPLLPKGAEEWLRDAVYRRNCRLKPERYRSELERWYRLTTGRDPRLDDPQTLGEKIQWLKLYDSTPRKGRLADKWLVRDWVAERAGAEYLVPCLGVWDSADEIDFEDLPNRFVLKATHGSGWNIVVSDKRNLDEADAKLKLNRWLTRREAMTGGFELHYEFCEPRIIADQFMQDDSGGLRDYKFVTFYGEVQFVLAIEGRYADEISCTYLPDWTKAPFSYGYRVGRPGDIRKPENLDEMLGLARLLGEGFPFARVDFYEVDGRVYFGEITFTGANGLSVFAPVNYDLEYGRKLVLPEKKPFKGVML</sequence>
<protein>
    <submittedName>
        <fullName evidence="1">Glycosyl transferase</fullName>
    </submittedName>
</protein>
<dbReference type="Proteomes" id="UP000253970">
    <property type="component" value="Unassembled WGS sequence"/>
</dbReference>
<evidence type="ECO:0000313" key="1">
    <source>
        <dbReference type="EMBL" id="RDB66700.1"/>
    </source>
</evidence>
<gene>
    <name evidence="1" type="ORF">C1875_13800</name>
</gene>
<accession>A0A369M4Z1</accession>
<dbReference type="Pfam" id="PF14305">
    <property type="entry name" value="ATPgrasp_TupA"/>
    <property type="match status" value="1"/>
</dbReference>
<name>A0A369M4Z1_EGGLN</name>
<dbReference type="GO" id="GO:0016740">
    <property type="term" value="F:transferase activity"/>
    <property type="evidence" value="ECO:0007669"/>
    <property type="project" value="UniProtKB-KW"/>
</dbReference>
<comment type="caution">
    <text evidence="1">The sequence shown here is derived from an EMBL/GenBank/DDBJ whole genome shotgun (WGS) entry which is preliminary data.</text>
</comment>
<keyword evidence="1" id="KW-0808">Transferase</keyword>
<dbReference type="AlphaFoldDB" id="A0A369M4Z1"/>